<dbReference type="Pfam" id="PF00892">
    <property type="entry name" value="EamA"/>
    <property type="match status" value="1"/>
</dbReference>
<dbReference type="Proteomes" id="UP000007844">
    <property type="component" value="Chromosome"/>
</dbReference>
<evidence type="ECO:0000259" key="2">
    <source>
        <dbReference type="Pfam" id="PF00892"/>
    </source>
</evidence>
<dbReference type="HOGENOM" id="CLU_082109_0_0_7"/>
<feature type="domain" description="EamA" evidence="2">
    <location>
        <begin position="154"/>
        <end position="283"/>
    </location>
</feature>
<keyword evidence="1" id="KW-0812">Transmembrane</keyword>
<feature type="transmembrane region" description="Helical" evidence="1">
    <location>
        <begin position="67"/>
        <end position="88"/>
    </location>
</feature>
<dbReference type="KEGG" id="daf:Desaf_1725"/>
<feature type="transmembrane region" description="Helical" evidence="1">
    <location>
        <begin position="212"/>
        <end position="232"/>
    </location>
</feature>
<evidence type="ECO:0000256" key="1">
    <source>
        <dbReference type="SAM" id="Phobius"/>
    </source>
</evidence>
<feature type="transmembrane region" description="Helical" evidence="1">
    <location>
        <begin position="180"/>
        <end position="200"/>
    </location>
</feature>
<feature type="transmembrane region" description="Helical" evidence="1">
    <location>
        <begin position="32"/>
        <end position="55"/>
    </location>
</feature>
<keyword evidence="4" id="KW-1185">Reference proteome</keyword>
<dbReference type="eggNOG" id="COG0697">
    <property type="taxonomic scope" value="Bacteria"/>
</dbReference>
<feature type="transmembrane region" description="Helical" evidence="1">
    <location>
        <begin position="120"/>
        <end position="142"/>
    </location>
</feature>
<dbReference type="EMBL" id="CP003221">
    <property type="protein sequence ID" value="EGJ50061.1"/>
    <property type="molecule type" value="Genomic_DNA"/>
</dbReference>
<dbReference type="AlphaFoldDB" id="F3Z1V3"/>
<accession>F3Z1V3</accession>
<keyword evidence="1" id="KW-1133">Transmembrane helix</keyword>
<feature type="transmembrane region" description="Helical" evidence="1">
    <location>
        <begin position="95"/>
        <end position="114"/>
    </location>
</feature>
<organism evidence="3 4">
    <name type="scientific">Desulfocurvibacter africanus subsp. africanus str. Walvis Bay</name>
    <dbReference type="NCBI Taxonomy" id="690850"/>
    <lineage>
        <taxon>Bacteria</taxon>
        <taxon>Pseudomonadati</taxon>
        <taxon>Thermodesulfobacteriota</taxon>
        <taxon>Desulfovibrionia</taxon>
        <taxon>Desulfovibrionales</taxon>
        <taxon>Desulfovibrionaceae</taxon>
        <taxon>Desulfocurvibacter</taxon>
    </lineage>
</organism>
<proteinExistence type="predicted"/>
<dbReference type="InterPro" id="IPR037185">
    <property type="entry name" value="EmrE-like"/>
</dbReference>
<dbReference type="SUPFAM" id="SSF103481">
    <property type="entry name" value="Multidrug resistance efflux transporter EmrE"/>
    <property type="match status" value="1"/>
</dbReference>
<dbReference type="RefSeq" id="WP_014259823.1">
    <property type="nucleotide sequence ID" value="NC_016629.1"/>
</dbReference>
<evidence type="ECO:0000313" key="4">
    <source>
        <dbReference type="Proteomes" id="UP000007844"/>
    </source>
</evidence>
<gene>
    <name evidence="3" type="ORF">Desaf_1725</name>
</gene>
<dbReference type="GO" id="GO:0016020">
    <property type="term" value="C:membrane"/>
    <property type="evidence" value="ECO:0007669"/>
    <property type="project" value="InterPro"/>
</dbReference>
<dbReference type="InterPro" id="IPR000620">
    <property type="entry name" value="EamA_dom"/>
</dbReference>
<dbReference type="STRING" id="690850.Desaf_1725"/>
<name>F3Z1V3_DESAF</name>
<feature type="transmembrane region" description="Helical" evidence="1">
    <location>
        <begin position="154"/>
        <end position="174"/>
    </location>
</feature>
<keyword evidence="1" id="KW-0472">Membrane</keyword>
<evidence type="ECO:0000313" key="3">
    <source>
        <dbReference type="EMBL" id="EGJ50061.1"/>
    </source>
</evidence>
<reference evidence="3 4" key="1">
    <citation type="journal article" date="2011" name="J. Bacteriol.">
        <title>Genome sequence of the mercury-methylating and pleomorphic Desulfovibrio africanus Strain Walvis Bay.</title>
        <authorList>
            <person name="Brown S.D."/>
            <person name="Wall J.D."/>
            <person name="Kucken A.M."/>
            <person name="Gilmour C.C."/>
            <person name="Podar M."/>
            <person name="Brandt C.C."/>
            <person name="Teshima H."/>
            <person name="Detter J.C."/>
            <person name="Han C.S."/>
            <person name="Land M.L."/>
            <person name="Lucas S."/>
            <person name="Han J."/>
            <person name="Pennacchio L."/>
            <person name="Nolan M."/>
            <person name="Pitluck S."/>
            <person name="Woyke T."/>
            <person name="Goodwin L."/>
            <person name="Palumbo A.V."/>
            <person name="Elias D.A."/>
        </authorList>
    </citation>
    <scope>NUCLEOTIDE SEQUENCE [LARGE SCALE GENOMIC DNA]</scope>
    <source>
        <strain evidence="3 4">Walvis Bay</strain>
    </source>
</reference>
<protein>
    <recommendedName>
        <fullName evidence="2">EamA domain-containing protein</fullName>
    </recommendedName>
</protein>
<feature type="transmembrane region" description="Helical" evidence="1">
    <location>
        <begin position="238"/>
        <end position="260"/>
    </location>
</feature>
<sequence length="284" mass="28822">MAVSDTLAMTYGLCSALSWGASDFSGGYATRAAGVITVAFLSQTVGAMFLLNLVLLLGAPMAAAGSLLFGALAGLCGAMGLMGLYTGLSKGRMGVIAPTSAVLAALLPTLFAMLTQGLPAASTLLGFPLAMAAVWLLSSSGGMTKRQLSSSRELLMALLAGAGFGLFFICIDAAGGEGFLWTLLCARAASISMFGLVMLTRGGIPAQSPRQMVLIAICGLLDTTGNALFAMAADLGRLDIAAMLCSLYPGVTIMLACLLLKERLSFRQWGGVGAALGAIVLIAS</sequence>